<organism evidence="1 2">
    <name type="scientific">Marinobacter adhaerens</name>
    <dbReference type="NCBI Taxonomy" id="1033846"/>
    <lineage>
        <taxon>Bacteria</taxon>
        <taxon>Pseudomonadati</taxon>
        <taxon>Pseudomonadota</taxon>
        <taxon>Gammaproteobacteria</taxon>
        <taxon>Pseudomonadales</taxon>
        <taxon>Marinobacteraceae</taxon>
        <taxon>Marinobacter</taxon>
    </lineage>
</organism>
<dbReference type="EMBL" id="JABEVQ010000005">
    <property type="protein sequence ID" value="NWN92049.1"/>
    <property type="molecule type" value="Genomic_DNA"/>
</dbReference>
<dbReference type="AlphaFoldDB" id="A0A851HQN9"/>
<accession>A0A851HQN9</accession>
<evidence type="ECO:0000313" key="1">
    <source>
        <dbReference type="EMBL" id="NWN92049.1"/>
    </source>
</evidence>
<reference evidence="1 2" key="1">
    <citation type="submission" date="2020-03" db="EMBL/GenBank/DDBJ databases">
        <title>Metagenomic, metatranscriptomic, and metabolomic analyses revealed the key microbes and metabolic features during the fermentation of ganjang, Korean traditional soy sauce.</title>
        <authorList>
            <person name="Chun B.H."/>
            <person name="Jeon C.O."/>
        </authorList>
    </citation>
    <scope>NUCLEOTIDE SEQUENCE [LARGE SCALE GENOMIC DNA]</scope>
    <source>
        <strain evidence="1 2">KG14</strain>
    </source>
</reference>
<evidence type="ECO:0000313" key="2">
    <source>
        <dbReference type="Proteomes" id="UP000536442"/>
    </source>
</evidence>
<name>A0A851HQN9_9GAMM</name>
<keyword evidence="2" id="KW-1185">Reference proteome</keyword>
<proteinExistence type="predicted"/>
<sequence>MEDTGSSAPINPATDVDYPLSTFTVQNQEGLAPILPYTVFHDVYRGATPQQPGADNGFAAELRAHLDTFLQASSDETGTGYNSVRNPIDLMNEVIRSGRVDNFNEGRQLMVSSITEERAATYNTPANNALIRFSENRSDESTPAEDQTWIYPMLDWTYNRDKGKVYRAMQFAASSPEQPDDSTAEIASASSSSQYAKESFGASGFNQPEYAATSMTGRTRGKVELLQEFVGLQRDTLTLTEASGITLNGTEPDCVKAVFQYSTSRVTVFTSKGKQTNDPDHCGNQKGDGWVFAYDSVAISNRQQ</sequence>
<dbReference type="Proteomes" id="UP000536442">
    <property type="component" value="Unassembled WGS sequence"/>
</dbReference>
<gene>
    <name evidence="1" type="ORF">HLV39_11150</name>
</gene>
<protein>
    <submittedName>
        <fullName evidence="1">Uncharacterized protein</fullName>
    </submittedName>
</protein>
<comment type="caution">
    <text evidence="1">The sequence shown here is derived from an EMBL/GenBank/DDBJ whole genome shotgun (WGS) entry which is preliminary data.</text>
</comment>